<keyword evidence="7 11" id="KW-0418">Kinase</keyword>
<dbReference type="GO" id="GO:0008652">
    <property type="term" value="P:amino acid biosynthetic process"/>
    <property type="evidence" value="ECO:0007669"/>
    <property type="project" value="UniProtKB-KW"/>
</dbReference>
<dbReference type="EC" id="2.7.1.71" evidence="3 11"/>
<protein>
    <recommendedName>
        <fullName evidence="3 11">Shikimate kinase</fullName>
        <shortName evidence="11">SK</shortName>
        <ecNumber evidence="3 11">2.7.1.71</ecNumber>
    </recommendedName>
</protein>
<keyword evidence="11" id="KW-0460">Magnesium</keyword>
<dbReference type="GO" id="GO:0004765">
    <property type="term" value="F:shikimate kinase activity"/>
    <property type="evidence" value="ECO:0007669"/>
    <property type="project" value="UniProtKB-UniRule"/>
</dbReference>
<dbReference type="Pfam" id="PF01202">
    <property type="entry name" value="SKI"/>
    <property type="match status" value="1"/>
</dbReference>
<dbReference type="HAMAP" id="MF_00109">
    <property type="entry name" value="Shikimate_kinase"/>
    <property type="match status" value="1"/>
</dbReference>
<organism evidence="13 14">
    <name type="scientific">Anaerobiospirillum thomasii</name>
    <dbReference type="NCBI Taxonomy" id="179995"/>
    <lineage>
        <taxon>Bacteria</taxon>
        <taxon>Pseudomonadati</taxon>
        <taxon>Pseudomonadota</taxon>
        <taxon>Gammaproteobacteria</taxon>
        <taxon>Aeromonadales</taxon>
        <taxon>Succinivibrionaceae</taxon>
        <taxon>Anaerobiospirillum</taxon>
    </lineage>
</organism>
<dbReference type="RefSeq" id="WP_113743846.1">
    <property type="nucleotide sequence ID" value="NZ_UAPU01000007.1"/>
</dbReference>
<dbReference type="GO" id="GO:0000287">
    <property type="term" value="F:magnesium ion binding"/>
    <property type="evidence" value="ECO:0007669"/>
    <property type="project" value="UniProtKB-UniRule"/>
</dbReference>
<accession>A0A2X0VQ91</accession>
<dbReference type="OrthoDB" id="9800332at2"/>
<dbReference type="PROSITE" id="PS01128">
    <property type="entry name" value="SHIKIMATE_KINASE"/>
    <property type="match status" value="1"/>
</dbReference>
<dbReference type="EMBL" id="UAPV01000001">
    <property type="protein sequence ID" value="SPT69698.1"/>
    <property type="molecule type" value="Genomic_DNA"/>
</dbReference>
<comment type="pathway">
    <text evidence="1 11">Metabolic intermediate biosynthesis; chorismate biosynthesis; chorismate from D-erythrose 4-phosphate and phosphoenolpyruvate: step 5/7.</text>
</comment>
<keyword evidence="6 11" id="KW-0547">Nucleotide-binding</keyword>
<feature type="binding site" evidence="11">
    <location>
        <position position="83"/>
    </location>
    <ligand>
        <name>substrate</name>
    </ligand>
</feature>
<dbReference type="GO" id="GO:0005829">
    <property type="term" value="C:cytosol"/>
    <property type="evidence" value="ECO:0007669"/>
    <property type="project" value="TreeGrafter"/>
</dbReference>
<dbReference type="GO" id="GO:0009073">
    <property type="term" value="P:aromatic amino acid family biosynthetic process"/>
    <property type="evidence" value="ECO:0007669"/>
    <property type="project" value="UniProtKB-KW"/>
</dbReference>
<proteinExistence type="inferred from homology"/>
<dbReference type="Gene3D" id="3.40.50.300">
    <property type="entry name" value="P-loop containing nucleotide triphosphate hydrolases"/>
    <property type="match status" value="1"/>
</dbReference>
<evidence type="ECO:0000256" key="6">
    <source>
        <dbReference type="ARBA" id="ARBA00022741"/>
    </source>
</evidence>
<feature type="binding site" evidence="11">
    <location>
        <begin position="15"/>
        <end position="20"/>
    </location>
    <ligand>
        <name>ATP</name>
        <dbReference type="ChEBI" id="CHEBI:30616"/>
    </ligand>
</feature>
<dbReference type="Proteomes" id="UP000250086">
    <property type="component" value="Unassembled WGS sequence"/>
</dbReference>
<comment type="subcellular location">
    <subcellularLocation>
        <location evidence="11">Cytoplasm</location>
    </subcellularLocation>
</comment>
<feature type="binding site" evidence="11">
    <location>
        <position position="140"/>
    </location>
    <ligand>
        <name>substrate</name>
    </ligand>
</feature>
<keyword evidence="14" id="KW-1185">Reference proteome</keyword>
<dbReference type="GO" id="GO:0005524">
    <property type="term" value="F:ATP binding"/>
    <property type="evidence" value="ECO:0007669"/>
    <property type="project" value="UniProtKB-UniRule"/>
</dbReference>
<dbReference type="InterPro" id="IPR000623">
    <property type="entry name" value="Shikimate_kinase/TSH1"/>
</dbReference>
<keyword evidence="11" id="KW-0963">Cytoplasm</keyword>
<evidence type="ECO:0000313" key="13">
    <source>
        <dbReference type="EMBL" id="SPT78908.1"/>
    </source>
</evidence>
<dbReference type="CDD" id="cd00464">
    <property type="entry name" value="SK"/>
    <property type="match status" value="1"/>
</dbReference>
<comment type="function">
    <text evidence="11">Catalyzes the specific phosphorylation of the 3-hydroxyl group of shikimic acid using ATP as a cosubstrate.</text>
</comment>
<dbReference type="InterPro" id="IPR023000">
    <property type="entry name" value="Shikimate_kinase_CS"/>
</dbReference>
<dbReference type="InterPro" id="IPR027417">
    <property type="entry name" value="P-loop_NTPase"/>
</dbReference>
<dbReference type="GO" id="GO:0009423">
    <property type="term" value="P:chorismate biosynthetic process"/>
    <property type="evidence" value="ECO:0007669"/>
    <property type="project" value="UniProtKB-UniRule"/>
</dbReference>
<evidence type="ECO:0000256" key="1">
    <source>
        <dbReference type="ARBA" id="ARBA00004842"/>
    </source>
</evidence>
<evidence type="ECO:0000313" key="12">
    <source>
        <dbReference type="EMBL" id="SPT69698.1"/>
    </source>
</evidence>
<dbReference type="PANTHER" id="PTHR21087:SF16">
    <property type="entry name" value="SHIKIMATE KINASE 1, CHLOROPLASTIC"/>
    <property type="match status" value="1"/>
</dbReference>
<feature type="binding site" evidence="11">
    <location>
        <position position="61"/>
    </location>
    <ligand>
        <name>substrate</name>
    </ligand>
</feature>
<dbReference type="EMBL" id="UAPV01000006">
    <property type="protein sequence ID" value="SPT78908.1"/>
    <property type="molecule type" value="Genomic_DNA"/>
</dbReference>
<keyword evidence="11" id="KW-0479">Metal-binding</keyword>
<evidence type="ECO:0000256" key="11">
    <source>
        <dbReference type="HAMAP-Rule" id="MF_00109"/>
    </source>
</evidence>
<evidence type="ECO:0000256" key="9">
    <source>
        <dbReference type="ARBA" id="ARBA00023141"/>
    </source>
</evidence>
<dbReference type="AlphaFoldDB" id="A0A2X0VQ91"/>
<feature type="binding site" evidence="11">
    <location>
        <position position="19"/>
    </location>
    <ligand>
        <name>Mg(2+)</name>
        <dbReference type="ChEBI" id="CHEBI:18420"/>
    </ligand>
</feature>
<dbReference type="InterPro" id="IPR031322">
    <property type="entry name" value="Shikimate/glucono_kinase"/>
</dbReference>
<sequence length="172" mass="19031">MASVTGPIVLIGPMGCGKSTVGRALSDSLGYDFIDLDSLIEKSLSMSINDMFKIYGESYFRCKEREFLSDCLKCSKAVIATGGGAIMDAKNREAMVKDSICIYLYASVETQYARTAHDNNRPMIAVDDRKGRLSELFAIRDPLYSSISSFKIETDNLDVNEITRLILDKLQG</sequence>
<comment type="subunit">
    <text evidence="11">Monomer.</text>
</comment>
<keyword evidence="4 11" id="KW-0028">Amino-acid biosynthesis</keyword>
<feature type="binding site" evidence="11">
    <location>
        <position position="37"/>
    </location>
    <ligand>
        <name>substrate</name>
    </ligand>
</feature>
<dbReference type="PANTHER" id="PTHR21087">
    <property type="entry name" value="SHIKIMATE KINASE"/>
    <property type="match status" value="1"/>
</dbReference>
<keyword evidence="8 11" id="KW-0067">ATP-binding</keyword>
<evidence type="ECO:0000256" key="7">
    <source>
        <dbReference type="ARBA" id="ARBA00022777"/>
    </source>
</evidence>
<evidence type="ECO:0000256" key="4">
    <source>
        <dbReference type="ARBA" id="ARBA00022605"/>
    </source>
</evidence>
<name>A0A2X0VQ91_9GAMM</name>
<keyword evidence="9 11" id="KW-0057">Aromatic amino acid biosynthesis</keyword>
<feature type="binding site" evidence="11">
    <location>
        <position position="121"/>
    </location>
    <ligand>
        <name>ATP</name>
        <dbReference type="ChEBI" id="CHEBI:30616"/>
    </ligand>
</feature>
<evidence type="ECO:0000256" key="3">
    <source>
        <dbReference type="ARBA" id="ARBA00012154"/>
    </source>
</evidence>
<keyword evidence="5 11" id="KW-0808">Transferase</keyword>
<comment type="similarity">
    <text evidence="2 11">Belongs to the shikimate kinase family.</text>
</comment>
<reference evidence="13 14" key="1">
    <citation type="submission" date="2018-06" db="EMBL/GenBank/DDBJ databases">
        <authorList>
            <consortium name="Pathogen Informatics"/>
            <person name="Doyle S."/>
        </authorList>
    </citation>
    <scope>NUCLEOTIDE SEQUENCE [LARGE SCALE GENOMIC DNA]</scope>
    <source>
        <strain evidence="13 14">NCTC13093</strain>
    </source>
</reference>
<dbReference type="UniPathway" id="UPA00053">
    <property type="reaction ID" value="UER00088"/>
</dbReference>
<evidence type="ECO:0000313" key="14">
    <source>
        <dbReference type="Proteomes" id="UP000250086"/>
    </source>
</evidence>
<evidence type="ECO:0000256" key="2">
    <source>
        <dbReference type="ARBA" id="ARBA00006997"/>
    </source>
</evidence>
<comment type="cofactor">
    <cofactor evidence="11">
        <name>Mg(2+)</name>
        <dbReference type="ChEBI" id="CHEBI:18420"/>
    </cofactor>
    <text evidence="11">Binds 1 Mg(2+) ion per subunit.</text>
</comment>
<comment type="caution">
    <text evidence="11">Lacks conserved residue(s) required for the propagation of feature annotation.</text>
</comment>
<dbReference type="PRINTS" id="PR01100">
    <property type="entry name" value="SHIKIMTKNASE"/>
</dbReference>
<evidence type="ECO:0000256" key="10">
    <source>
        <dbReference type="ARBA" id="ARBA00048567"/>
    </source>
</evidence>
<gene>
    <name evidence="13" type="primary">aroK_2</name>
    <name evidence="11" type="synonym">aroK</name>
    <name evidence="12" type="synonym">aroK_1</name>
    <name evidence="12" type="ORF">NCTC13093_01078</name>
    <name evidence="13" type="ORF">NCTC13093_02540</name>
</gene>
<evidence type="ECO:0000256" key="5">
    <source>
        <dbReference type="ARBA" id="ARBA00022679"/>
    </source>
</evidence>
<comment type="catalytic activity">
    <reaction evidence="10 11">
        <text>shikimate + ATP = 3-phosphoshikimate + ADP + H(+)</text>
        <dbReference type="Rhea" id="RHEA:13121"/>
        <dbReference type="ChEBI" id="CHEBI:15378"/>
        <dbReference type="ChEBI" id="CHEBI:30616"/>
        <dbReference type="ChEBI" id="CHEBI:36208"/>
        <dbReference type="ChEBI" id="CHEBI:145989"/>
        <dbReference type="ChEBI" id="CHEBI:456216"/>
        <dbReference type="EC" id="2.7.1.71"/>
    </reaction>
</comment>
<evidence type="ECO:0000256" key="8">
    <source>
        <dbReference type="ARBA" id="ARBA00022840"/>
    </source>
</evidence>
<dbReference type="SUPFAM" id="SSF52540">
    <property type="entry name" value="P-loop containing nucleoside triphosphate hydrolases"/>
    <property type="match status" value="1"/>
</dbReference>